<dbReference type="GO" id="GO:0009007">
    <property type="term" value="F:site-specific DNA-methyltransferase (adenine-specific) activity"/>
    <property type="evidence" value="ECO:0007669"/>
    <property type="project" value="UniProtKB-EC"/>
</dbReference>
<organism evidence="7 8">
    <name type="scientific">Kineosporia babensis</name>
    <dbReference type="NCBI Taxonomy" id="499548"/>
    <lineage>
        <taxon>Bacteria</taxon>
        <taxon>Bacillati</taxon>
        <taxon>Actinomycetota</taxon>
        <taxon>Actinomycetes</taxon>
        <taxon>Kineosporiales</taxon>
        <taxon>Kineosporiaceae</taxon>
        <taxon>Kineosporia</taxon>
    </lineage>
</organism>
<dbReference type="GO" id="GO:0032259">
    <property type="term" value="P:methylation"/>
    <property type="evidence" value="ECO:0007669"/>
    <property type="project" value="UniProtKB-KW"/>
</dbReference>
<dbReference type="PANTHER" id="PTHR33841">
    <property type="entry name" value="DNA METHYLTRANSFERASE YEEA-RELATED"/>
    <property type="match status" value="1"/>
</dbReference>
<comment type="caution">
    <text evidence="7">The sequence shown here is derived from an EMBL/GenBank/DDBJ whole genome shotgun (WGS) entry which is preliminary data.</text>
</comment>
<dbReference type="GO" id="GO:0003676">
    <property type="term" value="F:nucleic acid binding"/>
    <property type="evidence" value="ECO:0007669"/>
    <property type="project" value="InterPro"/>
</dbReference>
<dbReference type="AlphaFoldDB" id="A0A9X1NFM2"/>
<protein>
    <recommendedName>
        <fullName evidence="1">site-specific DNA-methyltransferase (adenine-specific)</fullName>
        <ecNumber evidence="1">2.1.1.72</ecNumber>
    </recommendedName>
</protein>
<evidence type="ECO:0000256" key="3">
    <source>
        <dbReference type="ARBA" id="ARBA00022679"/>
    </source>
</evidence>
<evidence type="ECO:0000256" key="1">
    <source>
        <dbReference type="ARBA" id="ARBA00011900"/>
    </source>
</evidence>
<evidence type="ECO:0000313" key="7">
    <source>
        <dbReference type="EMBL" id="MCD5312990.1"/>
    </source>
</evidence>
<keyword evidence="2 7" id="KW-0489">Methyltransferase</keyword>
<dbReference type="RefSeq" id="WP_231443771.1">
    <property type="nucleotide sequence ID" value="NZ_JAJOMB010000010.1"/>
</dbReference>
<evidence type="ECO:0000256" key="4">
    <source>
        <dbReference type="ARBA" id="ARBA00022691"/>
    </source>
</evidence>
<dbReference type="PANTHER" id="PTHR33841:SF1">
    <property type="entry name" value="DNA METHYLTRANSFERASE A"/>
    <property type="match status" value="1"/>
</dbReference>
<comment type="catalytic activity">
    <reaction evidence="5">
        <text>a 2'-deoxyadenosine in DNA + S-adenosyl-L-methionine = an N(6)-methyl-2'-deoxyadenosine in DNA + S-adenosyl-L-homocysteine + H(+)</text>
        <dbReference type="Rhea" id="RHEA:15197"/>
        <dbReference type="Rhea" id="RHEA-COMP:12418"/>
        <dbReference type="Rhea" id="RHEA-COMP:12419"/>
        <dbReference type="ChEBI" id="CHEBI:15378"/>
        <dbReference type="ChEBI" id="CHEBI:57856"/>
        <dbReference type="ChEBI" id="CHEBI:59789"/>
        <dbReference type="ChEBI" id="CHEBI:90615"/>
        <dbReference type="ChEBI" id="CHEBI:90616"/>
        <dbReference type="EC" id="2.1.1.72"/>
    </reaction>
</comment>
<name>A0A9X1NFM2_9ACTN</name>
<dbReference type="EMBL" id="JAJOMB010000010">
    <property type="protein sequence ID" value="MCD5312990.1"/>
    <property type="molecule type" value="Genomic_DNA"/>
</dbReference>
<evidence type="ECO:0000256" key="5">
    <source>
        <dbReference type="ARBA" id="ARBA00047942"/>
    </source>
</evidence>
<dbReference type="InterPro" id="IPR002052">
    <property type="entry name" value="DNA_methylase_N6_adenine_CS"/>
</dbReference>
<feature type="domain" description="Type II methyltransferase M.TaqI-like" evidence="6">
    <location>
        <begin position="82"/>
        <end position="353"/>
    </location>
</feature>
<dbReference type="Gene3D" id="3.40.50.150">
    <property type="entry name" value="Vaccinia Virus protein VP39"/>
    <property type="match status" value="2"/>
</dbReference>
<reference evidence="7" key="1">
    <citation type="submission" date="2021-11" db="EMBL/GenBank/DDBJ databases">
        <title>Streptomyces corallinus and Kineosporia corallina sp. nov., two new coral-derived marine actinobacteria.</title>
        <authorList>
            <person name="Buangrab K."/>
            <person name="Sutthacheep M."/>
            <person name="Yeemin T."/>
            <person name="Harunari E."/>
            <person name="Igarashi Y."/>
            <person name="Sripreechasak P."/>
            <person name="Kanchanasin P."/>
            <person name="Tanasupawat S."/>
            <person name="Phongsopitanun W."/>
        </authorList>
    </citation>
    <scope>NUCLEOTIDE SEQUENCE</scope>
    <source>
        <strain evidence="7">JCM 31032</strain>
    </source>
</reference>
<proteinExistence type="predicted"/>
<sequence length="726" mass="80536">MKVLYESIIDQPSRSALGEYYTPDWLAEHMVADSIADPLQSRVLDPACGSGTFIFHAIRAYLAAAAAAGLSDAEAVSGVTTHVLGIDVHPVAVTLARVTYLLAIGQDRLNAIDRPAFSIPIYLGDSLQWEQKADLLGGVDTVTIATHGTDIVDTGSGALFGDDLIFPRSVLNDATDFDRLVSAMADRAVQEGTKSGAKVMQSLFQRFGVPESDRNQLVETFETLRRLHRDERNHIWGYYVKNLIRPLWAADPRNRFDVLVGNPPWLRYNKMTESMQDRYKSLAKERQLLSGGLGASARDLSTLFVARAIELYLKEAGRFSFVMPHGTLSRKPHDGFRSGSWNSQSISVFVEFDTCWDLSRVQPIGFPMAACVVRGKSAKSPRRVPQETLSFAGRLPQAAGDWKAVEKKLKVTSGSVVSLSAQSETQMSPYLKRFRNGAILYPRRLIFVNEVPSGPISPGGGRVFVSSRTTPDDKKPWNTVNIERIPVERSRIRNVHLGETVLPYRLREPLRAVLPIHEDRIMDESDLDDPEGFARWWETAESLWEENRVPRESSSLLKRLDYHGQLSGQLPGTSNRVVYSKAGVLAAARVSDPRAVIDHKLYWAATTTVAEAQFLVGILNSQVILELVKPLMAVGLFAERDLDKNLFRVPFPLFESANSSHRELVNLVQLAEKEAASVDTSEIADFKKARRLVRDHLATQGINSRIDEAVQVVLSQSSGSTQTLSS</sequence>
<dbReference type="InterPro" id="IPR011639">
    <property type="entry name" value="MethylTrfase_TaqI-like_dom"/>
</dbReference>
<dbReference type="GO" id="GO:0006304">
    <property type="term" value="P:DNA modification"/>
    <property type="evidence" value="ECO:0007669"/>
    <property type="project" value="InterPro"/>
</dbReference>
<keyword evidence="8" id="KW-1185">Reference proteome</keyword>
<dbReference type="PROSITE" id="PS00092">
    <property type="entry name" value="N6_MTASE"/>
    <property type="match status" value="1"/>
</dbReference>
<keyword evidence="4" id="KW-0949">S-adenosyl-L-methionine</keyword>
<dbReference type="Proteomes" id="UP001138997">
    <property type="component" value="Unassembled WGS sequence"/>
</dbReference>
<accession>A0A9X1NFM2</accession>
<evidence type="ECO:0000256" key="2">
    <source>
        <dbReference type="ARBA" id="ARBA00022603"/>
    </source>
</evidence>
<dbReference type="EC" id="2.1.1.72" evidence="1"/>
<dbReference type="InterPro" id="IPR029063">
    <property type="entry name" value="SAM-dependent_MTases_sf"/>
</dbReference>
<evidence type="ECO:0000259" key="6">
    <source>
        <dbReference type="Pfam" id="PF07669"/>
    </source>
</evidence>
<keyword evidence="3" id="KW-0808">Transferase</keyword>
<dbReference type="InterPro" id="IPR050953">
    <property type="entry name" value="N4_N6_ade-DNA_methylase"/>
</dbReference>
<evidence type="ECO:0000313" key="8">
    <source>
        <dbReference type="Proteomes" id="UP001138997"/>
    </source>
</evidence>
<dbReference type="SUPFAM" id="SSF53335">
    <property type="entry name" value="S-adenosyl-L-methionine-dependent methyltransferases"/>
    <property type="match status" value="1"/>
</dbReference>
<dbReference type="PRINTS" id="PR00507">
    <property type="entry name" value="N12N6MTFRASE"/>
</dbReference>
<dbReference type="Pfam" id="PF07669">
    <property type="entry name" value="Eco57I"/>
    <property type="match status" value="1"/>
</dbReference>
<gene>
    <name evidence="7" type="ORF">LR394_18945</name>
</gene>